<dbReference type="Gene3D" id="3.10.290.10">
    <property type="entry name" value="RNA-binding S4 domain"/>
    <property type="match status" value="1"/>
</dbReference>
<sequence>MMSEAAEGVRLQKVLAGAGIASRRAAEIMISQGRVEVNGRLVIEQGMRIDPDRDVVRVDGSRIPPPRRHLYLALNKPRGYVSTMDDPEGRRNLTDLLAQSNQRVAQKERLFHVGRLDTDTEGLLLLTNDGELAHKLAHPSFKVPKVYLVEVEGLISTDTLRRLRKGVRLEDGWVNPDTVKIVSTAAERTMVRVVLSEGRNRIVRRTMEAVGHPVRRLSRTAIGPVRLGNLPQGQTRDLTREELGALLDLVEKSSGPTQQDQSKQGRTNRD</sequence>
<dbReference type="Pfam" id="PF01479">
    <property type="entry name" value="S4"/>
    <property type="match status" value="1"/>
</dbReference>
<dbReference type="KEGG" id="mph:MLP_17550"/>
<dbReference type="PANTHER" id="PTHR47683">
    <property type="entry name" value="PSEUDOURIDINE SYNTHASE FAMILY PROTEIN-RELATED"/>
    <property type="match status" value="1"/>
</dbReference>
<evidence type="ECO:0000313" key="9">
    <source>
        <dbReference type="EMBL" id="BAK34769.1"/>
    </source>
</evidence>
<comment type="similarity">
    <text evidence="2 6">Belongs to the pseudouridine synthase RsuA family.</text>
</comment>
<reference evidence="9 10" key="1">
    <citation type="submission" date="2011-05" db="EMBL/GenBank/DDBJ databases">
        <title>Whole genome sequence of Microlunatus phosphovorus NM-1.</title>
        <authorList>
            <person name="Hosoyama A."/>
            <person name="Sasaki K."/>
            <person name="Harada T."/>
            <person name="Igarashi R."/>
            <person name="Kawakoshi A."/>
            <person name="Sasagawa M."/>
            <person name="Fukada J."/>
            <person name="Nakamura S."/>
            <person name="Katano Y."/>
            <person name="Hanada S."/>
            <person name="Kamagata Y."/>
            <person name="Nakamura N."/>
            <person name="Yamazaki S."/>
            <person name="Fujita N."/>
        </authorList>
    </citation>
    <scope>NUCLEOTIDE SEQUENCE [LARGE SCALE GENOMIC DNA]</scope>
    <source>
        <strain evidence="10">ATCC 700054 / DSM 10555 / JCM 9379 / NBRC 101784 / NCIMB 13414 / VKM Ac-1990 / NM-1</strain>
    </source>
</reference>
<dbReference type="HOGENOM" id="CLU_024979_1_2_11"/>
<gene>
    <name evidence="9" type="primary">rluB</name>
    <name evidence="9" type="ordered locus">MLP_17550</name>
</gene>
<evidence type="ECO:0000256" key="4">
    <source>
        <dbReference type="ARBA" id="ARBA00023235"/>
    </source>
</evidence>
<dbReference type="EC" id="5.4.99.-" evidence="6"/>
<comment type="catalytic activity">
    <reaction evidence="1">
        <text>a uridine in RNA = a pseudouridine in RNA</text>
        <dbReference type="Rhea" id="RHEA:48348"/>
        <dbReference type="Rhea" id="RHEA-COMP:12068"/>
        <dbReference type="Rhea" id="RHEA-COMP:12069"/>
        <dbReference type="ChEBI" id="CHEBI:65314"/>
        <dbReference type="ChEBI" id="CHEBI:65315"/>
    </reaction>
</comment>
<evidence type="ECO:0000313" key="10">
    <source>
        <dbReference type="Proteomes" id="UP000007947"/>
    </source>
</evidence>
<dbReference type="InterPro" id="IPR036986">
    <property type="entry name" value="S4_RNA-bd_sf"/>
</dbReference>
<dbReference type="NCBIfam" id="TIGR00093">
    <property type="entry name" value="pseudouridine synthase"/>
    <property type="match status" value="1"/>
</dbReference>
<keyword evidence="4 6" id="KW-0413">Isomerase</keyword>
<dbReference type="AlphaFoldDB" id="F5XS88"/>
<dbReference type="Gene3D" id="3.30.70.1560">
    <property type="entry name" value="Alpha-L RNA-binding motif"/>
    <property type="match status" value="1"/>
</dbReference>
<feature type="region of interest" description="Disordered" evidence="7">
    <location>
        <begin position="250"/>
        <end position="270"/>
    </location>
</feature>
<dbReference type="FunFam" id="3.10.290.10:FF:000003">
    <property type="entry name" value="Pseudouridine synthase"/>
    <property type="match status" value="1"/>
</dbReference>
<dbReference type="Proteomes" id="UP000007947">
    <property type="component" value="Chromosome"/>
</dbReference>
<protein>
    <recommendedName>
        <fullName evidence="6">Pseudouridine synthase</fullName>
        <ecNumber evidence="6">5.4.99.-</ecNumber>
    </recommendedName>
</protein>
<dbReference type="PROSITE" id="PS50889">
    <property type="entry name" value="S4"/>
    <property type="match status" value="1"/>
</dbReference>
<dbReference type="CDD" id="cd00165">
    <property type="entry name" value="S4"/>
    <property type="match status" value="1"/>
</dbReference>
<dbReference type="GO" id="GO:0120159">
    <property type="term" value="F:rRNA pseudouridine synthase activity"/>
    <property type="evidence" value="ECO:0007669"/>
    <property type="project" value="UniProtKB-ARBA"/>
</dbReference>
<name>F5XS88_MICPN</name>
<evidence type="ECO:0000256" key="2">
    <source>
        <dbReference type="ARBA" id="ARBA00008348"/>
    </source>
</evidence>
<accession>F5XS88</accession>
<evidence type="ECO:0000256" key="5">
    <source>
        <dbReference type="PROSITE-ProRule" id="PRU00182"/>
    </source>
</evidence>
<dbReference type="PANTHER" id="PTHR47683:SF2">
    <property type="entry name" value="RNA-BINDING S4 DOMAIN-CONTAINING PROTEIN"/>
    <property type="match status" value="1"/>
</dbReference>
<evidence type="ECO:0000259" key="8">
    <source>
        <dbReference type="SMART" id="SM00363"/>
    </source>
</evidence>
<dbReference type="Gene3D" id="3.30.70.580">
    <property type="entry name" value="Pseudouridine synthase I, catalytic domain, N-terminal subdomain"/>
    <property type="match status" value="1"/>
</dbReference>
<dbReference type="Pfam" id="PF00849">
    <property type="entry name" value="PseudoU_synth_2"/>
    <property type="match status" value="1"/>
</dbReference>
<dbReference type="RefSeq" id="WP_013862651.1">
    <property type="nucleotide sequence ID" value="NC_015635.1"/>
</dbReference>
<dbReference type="GO" id="GO:0003723">
    <property type="term" value="F:RNA binding"/>
    <property type="evidence" value="ECO:0007669"/>
    <property type="project" value="UniProtKB-KW"/>
</dbReference>
<dbReference type="GO" id="GO:0000455">
    <property type="term" value="P:enzyme-directed rRNA pseudouridine synthesis"/>
    <property type="evidence" value="ECO:0007669"/>
    <property type="project" value="UniProtKB-ARBA"/>
</dbReference>
<evidence type="ECO:0000256" key="1">
    <source>
        <dbReference type="ARBA" id="ARBA00000073"/>
    </source>
</evidence>
<evidence type="ECO:0000256" key="6">
    <source>
        <dbReference type="RuleBase" id="RU003887"/>
    </source>
</evidence>
<dbReference type="InterPro" id="IPR050343">
    <property type="entry name" value="RsuA_PseudoU_synthase"/>
</dbReference>
<evidence type="ECO:0000256" key="3">
    <source>
        <dbReference type="ARBA" id="ARBA00022884"/>
    </source>
</evidence>
<dbReference type="EMBL" id="AP012204">
    <property type="protein sequence ID" value="BAK34769.1"/>
    <property type="molecule type" value="Genomic_DNA"/>
</dbReference>
<dbReference type="InterPro" id="IPR006145">
    <property type="entry name" value="PsdUridine_synth_RsuA/RluA"/>
</dbReference>
<dbReference type="SUPFAM" id="SSF55120">
    <property type="entry name" value="Pseudouridine synthase"/>
    <property type="match status" value="1"/>
</dbReference>
<dbReference type="SUPFAM" id="SSF55174">
    <property type="entry name" value="Alpha-L RNA-binding motif"/>
    <property type="match status" value="1"/>
</dbReference>
<dbReference type="PROSITE" id="PS01149">
    <property type="entry name" value="PSI_RSU"/>
    <property type="match status" value="1"/>
</dbReference>
<keyword evidence="3 5" id="KW-0694">RNA-binding</keyword>
<feature type="domain" description="RNA-binding S4" evidence="8">
    <location>
        <begin position="9"/>
        <end position="68"/>
    </location>
</feature>
<dbReference type="InterPro" id="IPR020103">
    <property type="entry name" value="PsdUridine_synth_cat_dom_sf"/>
</dbReference>
<dbReference type="FunFam" id="3.30.70.1560:FF:000001">
    <property type="entry name" value="Pseudouridine synthase"/>
    <property type="match status" value="1"/>
</dbReference>
<dbReference type="InterPro" id="IPR020094">
    <property type="entry name" value="TruA/RsuA/RluB/E/F_N"/>
</dbReference>
<dbReference type="InterPro" id="IPR018496">
    <property type="entry name" value="PsdUridine_synth_RsuA/RluB_CS"/>
</dbReference>
<organism evidence="9 10">
    <name type="scientific">Microlunatus phosphovorus (strain ATCC 700054 / DSM 10555 / JCM 9379 / NBRC 101784 / NCIMB 13414 / VKM Ac-1990 / NM-1)</name>
    <dbReference type="NCBI Taxonomy" id="1032480"/>
    <lineage>
        <taxon>Bacteria</taxon>
        <taxon>Bacillati</taxon>
        <taxon>Actinomycetota</taxon>
        <taxon>Actinomycetes</taxon>
        <taxon>Propionibacteriales</taxon>
        <taxon>Propionibacteriaceae</taxon>
        <taxon>Microlunatus</taxon>
    </lineage>
</organism>
<feature type="compositionally biased region" description="Polar residues" evidence="7">
    <location>
        <begin position="254"/>
        <end position="270"/>
    </location>
</feature>
<dbReference type="SMART" id="SM00363">
    <property type="entry name" value="S4"/>
    <property type="match status" value="1"/>
</dbReference>
<dbReference type="STRING" id="1032480.MLP_17550"/>
<keyword evidence="10" id="KW-1185">Reference proteome</keyword>
<evidence type="ECO:0000256" key="7">
    <source>
        <dbReference type="SAM" id="MobiDB-lite"/>
    </source>
</evidence>
<dbReference type="CDD" id="cd02870">
    <property type="entry name" value="PseudoU_synth_RsuA_like"/>
    <property type="match status" value="1"/>
</dbReference>
<dbReference type="InterPro" id="IPR042092">
    <property type="entry name" value="PsdUridine_s_RsuA/RluB/E/F_cat"/>
</dbReference>
<dbReference type="eggNOG" id="COG1187">
    <property type="taxonomic scope" value="Bacteria"/>
</dbReference>
<dbReference type="GO" id="GO:0005829">
    <property type="term" value="C:cytosol"/>
    <property type="evidence" value="ECO:0007669"/>
    <property type="project" value="UniProtKB-ARBA"/>
</dbReference>
<dbReference type="InterPro" id="IPR000748">
    <property type="entry name" value="PsdUridine_synth_RsuA/RluB/E/F"/>
</dbReference>
<proteinExistence type="inferred from homology"/>
<dbReference type="InterPro" id="IPR002942">
    <property type="entry name" value="S4_RNA-bd"/>
</dbReference>